<gene>
    <name evidence="1" type="ORF">HNR53_003405</name>
</gene>
<name>A0A7X0LW57_9BACI</name>
<dbReference type="AlphaFoldDB" id="A0A7X0LW57"/>
<accession>A0A7X0LW57</accession>
<keyword evidence="2" id="KW-1185">Reference proteome</keyword>
<dbReference type="EMBL" id="JACHGK010000013">
    <property type="protein sequence ID" value="MBB6446741.1"/>
    <property type="molecule type" value="Genomic_DNA"/>
</dbReference>
<sequence length="71" mass="7869">MRAISGEHVRIKKAAELYHAGYADKVLLTTALAPGIAVKDAESYGISRDALLTENKANSIYECSIFKRYKH</sequence>
<evidence type="ECO:0000313" key="1">
    <source>
        <dbReference type="EMBL" id="MBB6446741.1"/>
    </source>
</evidence>
<reference evidence="1 2" key="1">
    <citation type="submission" date="2020-08" db="EMBL/GenBank/DDBJ databases">
        <title>Genomic Encyclopedia of Type Strains, Phase IV (KMG-IV): sequencing the most valuable type-strain genomes for metagenomic binning, comparative biology and taxonomic classification.</title>
        <authorList>
            <person name="Goeker M."/>
        </authorList>
    </citation>
    <scope>NUCLEOTIDE SEQUENCE [LARGE SCALE GENOMIC DNA]</scope>
    <source>
        <strain evidence="1 2">DSM 5391</strain>
    </source>
</reference>
<protein>
    <submittedName>
        <fullName evidence="1">Uncharacterized SAM-binding protein YcdF (DUF218 family)</fullName>
    </submittedName>
</protein>
<organism evidence="1 2">
    <name type="scientific">Bacillus benzoevorans</name>
    <dbReference type="NCBI Taxonomy" id="1456"/>
    <lineage>
        <taxon>Bacteria</taxon>
        <taxon>Bacillati</taxon>
        <taxon>Bacillota</taxon>
        <taxon>Bacilli</taxon>
        <taxon>Bacillales</taxon>
        <taxon>Bacillaceae</taxon>
        <taxon>Bacillus</taxon>
    </lineage>
</organism>
<evidence type="ECO:0000313" key="2">
    <source>
        <dbReference type="Proteomes" id="UP000531594"/>
    </source>
</evidence>
<dbReference type="Proteomes" id="UP000531594">
    <property type="component" value="Unassembled WGS sequence"/>
</dbReference>
<comment type="caution">
    <text evidence="1">The sequence shown here is derived from an EMBL/GenBank/DDBJ whole genome shotgun (WGS) entry which is preliminary data.</text>
</comment>
<proteinExistence type="predicted"/>
<dbReference type="RefSeq" id="WP_377802203.1">
    <property type="nucleotide sequence ID" value="NZ_JBHLZA010000066.1"/>
</dbReference>